<comment type="caution">
    <text evidence="5">The sequence shown here is derived from an EMBL/GenBank/DDBJ whole genome shotgun (WGS) entry which is preliminary data.</text>
</comment>
<dbReference type="InterPro" id="IPR016032">
    <property type="entry name" value="Sig_transdc_resp-reg_C-effctor"/>
</dbReference>
<dbReference type="PROSITE" id="PS50043">
    <property type="entry name" value="HTH_LUXR_2"/>
    <property type="match status" value="1"/>
</dbReference>
<evidence type="ECO:0000256" key="1">
    <source>
        <dbReference type="ARBA" id="ARBA00023125"/>
    </source>
</evidence>
<dbReference type="InterPro" id="IPR000792">
    <property type="entry name" value="Tscrpt_reg_LuxR_C"/>
</dbReference>
<reference evidence="5 6" key="1">
    <citation type="submission" date="2020-05" db="EMBL/GenBank/DDBJ databases">
        <title>Genomic Encyclopedia of Type Strains, Phase IV (KMG-V): Genome sequencing to study the core and pangenomes of soil and plant-associated prokaryotes.</title>
        <authorList>
            <person name="Whitman W."/>
        </authorList>
    </citation>
    <scope>NUCLEOTIDE SEQUENCE [LARGE SCALE GENOMIC DNA]</scope>
    <source>
        <strain evidence="5 6">C29</strain>
    </source>
</reference>
<dbReference type="PRINTS" id="PR00038">
    <property type="entry name" value="HTHLUXR"/>
</dbReference>
<dbReference type="InterPro" id="IPR036388">
    <property type="entry name" value="WH-like_DNA-bd_sf"/>
</dbReference>
<proteinExistence type="predicted"/>
<dbReference type="PROSITE" id="PS50110">
    <property type="entry name" value="RESPONSE_REGULATORY"/>
    <property type="match status" value="1"/>
</dbReference>
<dbReference type="Proteomes" id="UP001516061">
    <property type="component" value="Unassembled WGS sequence"/>
</dbReference>
<sequence length="205" mass="22695">MTRTVLLVDDHVLFRESLALLLRQRLPDLRVLEAGSLHVALRQCELHPDLDLVVLDLMLRDSRGALTLERLRQARPDAVVVVVSGAMDAGLTVEVRRLGARAFLSKDVGAEELLEVMRRALMMPAPAANDVHEPLSARQREVLDRMIEGKSNKAICRELDLSEATVKTHVQAIFRKLDVNTRTQAVMAAIHLGLHQPGAMPLTVG</sequence>
<feature type="domain" description="Response regulatory" evidence="4">
    <location>
        <begin position="4"/>
        <end position="121"/>
    </location>
</feature>
<keyword evidence="1 5" id="KW-0238">DNA-binding</keyword>
<dbReference type="GO" id="GO:0003677">
    <property type="term" value="F:DNA binding"/>
    <property type="evidence" value="ECO:0007669"/>
    <property type="project" value="UniProtKB-KW"/>
</dbReference>
<dbReference type="Pfam" id="PF00072">
    <property type="entry name" value="Response_reg"/>
    <property type="match status" value="1"/>
</dbReference>
<protein>
    <submittedName>
        <fullName evidence="5">DNA-binding NarL/FixJ family response regulator</fullName>
    </submittedName>
</protein>
<dbReference type="SMART" id="SM00448">
    <property type="entry name" value="REC"/>
    <property type="match status" value="1"/>
</dbReference>
<dbReference type="CDD" id="cd06170">
    <property type="entry name" value="LuxR_C_like"/>
    <property type="match status" value="1"/>
</dbReference>
<dbReference type="InterPro" id="IPR051015">
    <property type="entry name" value="EvgA-like"/>
</dbReference>
<keyword evidence="2" id="KW-0597">Phosphoprotein</keyword>
<dbReference type="SUPFAM" id="SSF52172">
    <property type="entry name" value="CheY-like"/>
    <property type="match status" value="1"/>
</dbReference>
<dbReference type="InterPro" id="IPR011006">
    <property type="entry name" value="CheY-like_superfamily"/>
</dbReference>
<organism evidence="5 6">
    <name type="scientific">Sphaerotilus uruguayifluvii</name>
    <dbReference type="NCBI Taxonomy" id="2735897"/>
    <lineage>
        <taxon>Bacteria</taxon>
        <taxon>Pseudomonadati</taxon>
        <taxon>Pseudomonadota</taxon>
        <taxon>Betaproteobacteria</taxon>
        <taxon>Burkholderiales</taxon>
        <taxon>Sphaerotilaceae</taxon>
        <taxon>Sphaerotilus</taxon>
    </lineage>
</organism>
<dbReference type="PANTHER" id="PTHR45566:SF2">
    <property type="entry name" value="NARL SUBFAMILY"/>
    <property type="match status" value="1"/>
</dbReference>
<evidence type="ECO:0000256" key="2">
    <source>
        <dbReference type="PROSITE-ProRule" id="PRU00169"/>
    </source>
</evidence>
<evidence type="ECO:0000259" key="3">
    <source>
        <dbReference type="PROSITE" id="PS50043"/>
    </source>
</evidence>
<name>A0ABX2G0E0_9BURK</name>
<dbReference type="Gene3D" id="1.10.10.10">
    <property type="entry name" value="Winged helix-like DNA-binding domain superfamily/Winged helix DNA-binding domain"/>
    <property type="match status" value="1"/>
</dbReference>
<gene>
    <name evidence="5" type="ORF">HNQ01_001486</name>
</gene>
<evidence type="ECO:0000313" key="6">
    <source>
        <dbReference type="Proteomes" id="UP001516061"/>
    </source>
</evidence>
<keyword evidence="6" id="KW-1185">Reference proteome</keyword>
<dbReference type="EMBL" id="JABSNM010000005">
    <property type="protein sequence ID" value="NRT55756.1"/>
    <property type="molecule type" value="Genomic_DNA"/>
</dbReference>
<dbReference type="InterPro" id="IPR001789">
    <property type="entry name" value="Sig_transdc_resp-reg_receiver"/>
</dbReference>
<dbReference type="RefSeq" id="WP_173804724.1">
    <property type="nucleotide sequence ID" value="NZ_JABSNM010000005.1"/>
</dbReference>
<dbReference type="SMART" id="SM00421">
    <property type="entry name" value="HTH_LUXR"/>
    <property type="match status" value="1"/>
</dbReference>
<dbReference type="SUPFAM" id="SSF46894">
    <property type="entry name" value="C-terminal effector domain of the bipartite response regulators"/>
    <property type="match status" value="1"/>
</dbReference>
<evidence type="ECO:0000313" key="5">
    <source>
        <dbReference type="EMBL" id="NRT55756.1"/>
    </source>
</evidence>
<dbReference type="Gene3D" id="3.40.50.2300">
    <property type="match status" value="1"/>
</dbReference>
<feature type="domain" description="HTH luxR-type" evidence="3">
    <location>
        <begin position="128"/>
        <end position="193"/>
    </location>
</feature>
<dbReference type="Pfam" id="PF00196">
    <property type="entry name" value="GerE"/>
    <property type="match status" value="1"/>
</dbReference>
<dbReference type="PANTHER" id="PTHR45566">
    <property type="entry name" value="HTH-TYPE TRANSCRIPTIONAL REGULATOR YHJB-RELATED"/>
    <property type="match status" value="1"/>
</dbReference>
<evidence type="ECO:0000259" key="4">
    <source>
        <dbReference type="PROSITE" id="PS50110"/>
    </source>
</evidence>
<accession>A0ABX2G0E0</accession>
<feature type="modified residue" description="4-aspartylphosphate" evidence="2">
    <location>
        <position position="56"/>
    </location>
</feature>